<comment type="similarity">
    <text evidence="1">Belongs to the SURF1 family.</text>
</comment>
<organism evidence="2 3">
    <name type="scientific">Marihabitans asiaticum</name>
    <dbReference type="NCBI Taxonomy" id="415218"/>
    <lineage>
        <taxon>Bacteria</taxon>
        <taxon>Bacillati</taxon>
        <taxon>Actinomycetota</taxon>
        <taxon>Actinomycetes</taxon>
        <taxon>Micrococcales</taxon>
        <taxon>Intrasporangiaceae</taxon>
        <taxon>Marihabitans</taxon>
    </lineage>
</organism>
<dbReference type="CDD" id="cd06662">
    <property type="entry name" value="SURF1"/>
    <property type="match status" value="1"/>
</dbReference>
<keyword evidence="1" id="KW-0812">Transmembrane</keyword>
<dbReference type="AlphaFoldDB" id="A0A560WD19"/>
<feature type="transmembrane region" description="Helical" evidence="1">
    <location>
        <begin position="213"/>
        <end position="231"/>
    </location>
</feature>
<proteinExistence type="inferred from homology"/>
<dbReference type="InterPro" id="IPR002994">
    <property type="entry name" value="Surf1/Shy1"/>
</dbReference>
<accession>A0A560WD19</accession>
<comment type="subcellular location">
    <subcellularLocation>
        <location evidence="1">Cell membrane</location>
        <topology evidence="1">Multi-pass membrane protein</topology>
    </subcellularLocation>
</comment>
<comment type="caution">
    <text evidence="1">Lacks conserved residue(s) required for the propagation of feature annotation.</text>
</comment>
<dbReference type="GO" id="GO:0005886">
    <property type="term" value="C:plasma membrane"/>
    <property type="evidence" value="ECO:0007669"/>
    <property type="project" value="UniProtKB-SubCell"/>
</dbReference>
<keyword evidence="1" id="KW-1133">Transmembrane helix</keyword>
<keyword evidence="1" id="KW-1003">Cell membrane</keyword>
<keyword evidence="1" id="KW-0472">Membrane</keyword>
<sequence>MITPRWLGLLALAVALAVGAVLLGRWQWSVAHDRARAEAVQEIQSRPVQPIADVLAPHQSFPDDGSGQRVTVAGEYAAGDGFVVVDRLLDGRTGVWLVERLVVAETGANLAVVRGWLPAGSEAPPAPKGEVRLVVSLAPGESPGQPDLPKGEASSIHLGTLVNEWPGDLYTGFGFVMEETRGVGDAGEPVTASGGLERVPPPLPDTSLDWRNASYAAQWFAIAAFVIWMWWRMMRQESRAVTEDESEEKEAAHS</sequence>
<reference evidence="2 3" key="1">
    <citation type="submission" date="2019-06" db="EMBL/GenBank/DDBJ databases">
        <title>Sequencing the genomes of 1000 actinobacteria strains.</title>
        <authorList>
            <person name="Klenk H.-P."/>
        </authorList>
    </citation>
    <scope>NUCLEOTIDE SEQUENCE [LARGE SCALE GENOMIC DNA]</scope>
    <source>
        <strain evidence="2 3">DSM 18935</strain>
    </source>
</reference>
<dbReference type="PROSITE" id="PS50895">
    <property type="entry name" value="SURF1"/>
    <property type="match status" value="1"/>
</dbReference>
<keyword evidence="3" id="KW-1185">Reference proteome</keyword>
<gene>
    <name evidence="2" type="ORF">FB557_1061</name>
</gene>
<dbReference type="Pfam" id="PF02104">
    <property type="entry name" value="SURF1"/>
    <property type="match status" value="1"/>
</dbReference>
<comment type="caution">
    <text evidence="2">The sequence shown here is derived from an EMBL/GenBank/DDBJ whole genome shotgun (WGS) entry which is preliminary data.</text>
</comment>
<evidence type="ECO:0000313" key="3">
    <source>
        <dbReference type="Proteomes" id="UP000315628"/>
    </source>
</evidence>
<dbReference type="EMBL" id="VIUW01000002">
    <property type="protein sequence ID" value="TWD15547.1"/>
    <property type="molecule type" value="Genomic_DNA"/>
</dbReference>
<evidence type="ECO:0000256" key="1">
    <source>
        <dbReference type="RuleBase" id="RU363076"/>
    </source>
</evidence>
<dbReference type="Proteomes" id="UP000315628">
    <property type="component" value="Unassembled WGS sequence"/>
</dbReference>
<name>A0A560WD19_9MICO</name>
<protein>
    <recommendedName>
        <fullName evidence="1">SURF1-like protein</fullName>
    </recommendedName>
</protein>
<evidence type="ECO:0000313" key="2">
    <source>
        <dbReference type="EMBL" id="TWD15547.1"/>
    </source>
</evidence>